<dbReference type="Pfam" id="PF10727">
    <property type="entry name" value="Rossmann-like"/>
    <property type="match status" value="1"/>
</dbReference>
<dbReference type="InterPro" id="IPR037108">
    <property type="entry name" value="TM1727-like_C_sf"/>
</dbReference>
<dbReference type="InterPro" id="IPR008927">
    <property type="entry name" value="6-PGluconate_DH-like_C_sf"/>
</dbReference>
<dbReference type="PANTHER" id="PTHR40459">
    <property type="entry name" value="CONSERVED HYPOTHETICAL ALANINE AND LEUCINE RICH PROTEIN"/>
    <property type="match status" value="1"/>
</dbReference>
<dbReference type="PANTHER" id="PTHR40459:SF1">
    <property type="entry name" value="CONSERVED HYPOTHETICAL ALANINE AND LEUCINE RICH PROTEIN"/>
    <property type="match status" value="1"/>
</dbReference>
<dbReference type="EMBL" id="FRAU01000007">
    <property type="protein sequence ID" value="SHK86332.1"/>
    <property type="molecule type" value="Genomic_DNA"/>
</dbReference>
<dbReference type="InterPro" id="IPR019665">
    <property type="entry name" value="OxRdtase/DH_put_Rossmann_dom"/>
</dbReference>
<organism evidence="3 4">
    <name type="scientific">Rhodothermus profundi</name>
    <dbReference type="NCBI Taxonomy" id="633813"/>
    <lineage>
        <taxon>Bacteria</taxon>
        <taxon>Pseudomonadati</taxon>
        <taxon>Rhodothermota</taxon>
        <taxon>Rhodothermia</taxon>
        <taxon>Rhodothermales</taxon>
        <taxon>Rhodothermaceae</taxon>
        <taxon>Rhodothermus</taxon>
    </lineage>
</organism>
<dbReference type="InterPro" id="IPR018931">
    <property type="entry name" value="DUF2520"/>
</dbReference>
<dbReference type="SUPFAM" id="SSF51735">
    <property type="entry name" value="NAD(P)-binding Rossmann-fold domains"/>
    <property type="match status" value="1"/>
</dbReference>
<evidence type="ECO:0000259" key="2">
    <source>
        <dbReference type="Pfam" id="PF10728"/>
    </source>
</evidence>
<evidence type="ECO:0000313" key="4">
    <source>
        <dbReference type="Proteomes" id="UP000185812"/>
    </source>
</evidence>
<dbReference type="SUPFAM" id="SSF48179">
    <property type="entry name" value="6-phosphogluconate dehydrogenase C-terminal domain-like"/>
    <property type="match status" value="1"/>
</dbReference>
<protein>
    <submittedName>
        <fullName evidence="3">Predicted oxidoreductase, contains short-chain dehydrogenase (SDR) and DUF2520 domains</fullName>
    </submittedName>
</protein>
<feature type="domain" description="DUF2520" evidence="2">
    <location>
        <begin position="140"/>
        <end position="266"/>
    </location>
</feature>
<reference evidence="4" key="1">
    <citation type="submission" date="2016-11" db="EMBL/GenBank/DDBJ databases">
        <authorList>
            <person name="Varghese N."/>
            <person name="Submissions S."/>
        </authorList>
    </citation>
    <scope>NUCLEOTIDE SEQUENCE [LARGE SCALE GENOMIC DNA]</scope>
    <source>
        <strain evidence="4">DSM 22212</strain>
    </source>
</reference>
<evidence type="ECO:0000313" key="3">
    <source>
        <dbReference type="EMBL" id="SHK86332.1"/>
    </source>
</evidence>
<dbReference type="RefSeq" id="WP_072715985.1">
    <property type="nucleotide sequence ID" value="NZ_FRAU01000007.1"/>
</dbReference>
<dbReference type="OrthoDB" id="9810755at2"/>
<name>A0A1M6VXT2_9BACT</name>
<dbReference type="STRING" id="633813.SAMN04488087_2161"/>
<sequence length="306" mass="31664">MAAHRPVLAIVGAGAVGRALGRALRAAGYSIAAVLSRSQEAARALAAQVAAPVASGALEDLPGEVRLVFCCVPDDVLPGLAEQLALVPHDWPHTVVAHTSGALPAQVLAPVGRRGAALLSFHPVQSFPRQGAVPSLAGIAIGLEGDPQAVALGREVAQALGARPVELSAETKPRYHLAATLASNGLGALMAVAGEVLASIGLSRPEAHALLLPLVEGTLHNLKQLLPEEALTGPAVRGDLFPISQHLQALRQHLPHLLPVYAALTTEMIRVGVRSGRLAPSQATAILERLQEALDSMQDMPPERLA</sequence>
<proteinExistence type="predicted"/>
<dbReference type="AlphaFoldDB" id="A0A1M6VXT2"/>
<dbReference type="Pfam" id="PF10728">
    <property type="entry name" value="DUF2520"/>
    <property type="match status" value="1"/>
</dbReference>
<feature type="domain" description="Putative oxidoreductase/dehydrogenase Rossmann-like" evidence="1">
    <location>
        <begin position="7"/>
        <end position="123"/>
    </location>
</feature>
<dbReference type="InterPro" id="IPR036291">
    <property type="entry name" value="NAD(P)-bd_dom_sf"/>
</dbReference>
<dbReference type="Proteomes" id="UP000185812">
    <property type="component" value="Unassembled WGS sequence"/>
</dbReference>
<gene>
    <name evidence="3" type="ORF">SAMN04488087_2161</name>
</gene>
<accession>A0A1M6VXT2</accession>
<keyword evidence="4" id="KW-1185">Reference proteome</keyword>
<evidence type="ECO:0000259" key="1">
    <source>
        <dbReference type="Pfam" id="PF10727"/>
    </source>
</evidence>
<dbReference type="Gene3D" id="3.40.50.720">
    <property type="entry name" value="NAD(P)-binding Rossmann-like Domain"/>
    <property type="match status" value="1"/>
</dbReference>
<dbReference type="Gene3D" id="1.10.1040.20">
    <property type="entry name" value="ProC-like, C-terminal domain"/>
    <property type="match status" value="1"/>
</dbReference>